<accession>W1WQF7</accession>
<name>W1WQF7_9ZZZZ</name>
<protein>
    <submittedName>
        <fullName evidence="1">Uncharacterized protein</fullName>
    </submittedName>
</protein>
<comment type="caution">
    <text evidence="1">The sequence shown here is derived from an EMBL/GenBank/DDBJ whole genome shotgun (WGS) entry which is preliminary data.</text>
</comment>
<reference evidence="1" key="1">
    <citation type="submission" date="2013-12" db="EMBL/GenBank/DDBJ databases">
        <title>A Varibaculum cambriense genome reconstructed from a premature infant gut community with otherwise low bacterial novelty that shifts toward anaerobic metabolism during the third week of life.</title>
        <authorList>
            <person name="Brown C.T."/>
            <person name="Sharon I."/>
            <person name="Thomas B.C."/>
            <person name="Castelle C.J."/>
            <person name="Morowitz M.J."/>
            <person name="Banfield J.F."/>
        </authorList>
    </citation>
    <scope>NUCLEOTIDE SEQUENCE</scope>
</reference>
<dbReference type="AlphaFoldDB" id="W1WQF7"/>
<dbReference type="EMBL" id="AZMM01018600">
    <property type="protein sequence ID" value="ETJ18694.1"/>
    <property type="molecule type" value="Genomic_DNA"/>
</dbReference>
<evidence type="ECO:0000313" key="1">
    <source>
        <dbReference type="EMBL" id="ETJ18694.1"/>
    </source>
</evidence>
<sequence>MIDKELLKKKKKLQETRNILKIMNSIKILHIYENNENLQLTKIENLFNELQVYSNDKKPNDCISSNSTEDNIIQWISKLLLLQKNDILFWYCNGLWVKIKIMDEQLVIKELWNHKRYYFKTNYCLGFMIVMETMDRMFELGFDSRDEYNILFDEYNLTTLKFNN</sequence>
<proteinExistence type="predicted"/>
<organism evidence="1">
    <name type="scientific">human gut metagenome</name>
    <dbReference type="NCBI Taxonomy" id="408170"/>
    <lineage>
        <taxon>unclassified sequences</taxon>
        <taxon>metagenomes</taxon>
        <taxon>organismal metagenomes</taxon>
    </lineage>
</organism>
<gene>
    <name evidence="1" type="ORF">Q604_UNBC18600G0001</name>
</gene>